<feature type="domain" description="Fork-head" evidence="11">
    <location>
        <begin position="207"/>
        <end position="301"/>
    </location>
</feature>
<evidence type="ECO:0000313" key="12">
    <source>
        <dbReference type="Ensembl" id="ENSSFOP00015006214.1"/>
    </source>
</evidence>
<reference evidence="12" key="2">
    <citation type="submission" date="2025-08" db="UniProtKB">
        <authorList>
            <consortium name="Ensembl"/>
        </authorList>
    </citation>
    <scope>IDENTIFICATION</scope>
</reference>
<dbReference type="PRINTS" id="PR00053">
    <property type="entry name" value="FORKHEAD"/>
</dbReference>
<dbReference type="PANTHER" id="PTHR46805">
    <property type="entry name" value="FORKHEAD BOX PROTEIN J1"/>
    <property type="match status" value="1"/>
</dbReference>
<dbReference type="InterPro" id="IPR001766">
    <property type="entry name" value="Fork_head_dom"/>
</dbReference>
<dbReference type="PROSITE" id="PS00658">
    <property type="entry name" value="FORK_HEAD_2"/>
    <property type="match status" value="1"/>
</dbReference>
<dbReference type="GO" id="GO:0005634">
    <property type="term" value="C:nucleus"/>
    <property type="evidence" value="ECO:0007669"/>
    <property type="project" value="UniProtKB-SubCell"/>
</dbReference>
<keyword evidence="2" id="KW-0970">Cilium biogenesis/degradation</keyword>
<organism evidence="12 13">
    <name type="scientific">Scleropages formosus</name>
    <name type="common">Asian bonytongue</name>
    <name type="synonym">Osteoglossum formosum</name>
    <dbReference type="NCBI Taxonomy" id="113540"/>
    <lineage>
        <taxon>Eukaryota</taxon>
        <taxon>Metazoa</taxon>
        <taxon>Chordata</taxon>
        <taxon>Craniata</taxon>
        <taxon>Vertebrata</taxon>
        <taxon>Euteleostomi</taxon>
        <taxon>Actinopterygii</taxon>
        <taxon>Neopterygii</taxon>
        <taxon>Teleostei</taxon>
        <taxon>Osteoglossocephala</taxon>
        <taxon>Osteoglossomorpha</taxon>
        <taxon>Osteoglossiformes</taxon>
        <taxon>Osteoglossidae</taxon>
        <taxon>Scleropages</taxon>
    </lineage>
</organism>
<evidence type="ECO:0000256" key="4">
    <source>
        <dbReference type="ARBA" id="ARBA00023125"/>
    </source>
</evidence>
<evidence type="ECO:0000256" key="6">
    <source>
        <dbReference type="ARBA" id="ARBA00023163"/>
    </source>
</evidence>
<dbReference type="InterPro" id="IPR047512">
    <property type="entry name" value="FH_FOXJ1"/>
</dbReference>
<dbReference type="FunFam" id="1.10.10.10:FF:000030">
    <property type="entry name" value="Forkhead box protein K2"/>
    <property type="match status" value="1"/>
</dbReference>
<evidence type="ECO:0000256" key="9">
    <source>
        <dbReference type="PROSITE-ProRule" id="PRU00089"/>
    </source>
</evidence>
<keyword evidence="6" id="KW-0804">Transcription</keyword>
<proteinExistence type="inferred from homology"/>
<evidence type="ECO:0000256" key="5">
    <source>
        <dbReference type="ARBA" id="ARBA00023159"/>
    </source>
</evidence>
<dbReference type="CDD" id="cd20023">
    <property type="entry name" value="FH_FOXJ1"/>
    <property type="match status" value="1"/>
</dbReference>
<dbReference type="GO" id="GO:0000978">
    <property type="term" value="F:RNA polymerase II cis-regulatory region sequence-specific DNA binding"/>
    <property type="evidence" value="ECO:0007669"/>
    <property type="project" value="TreeGrafter"/>
</dbReference>
<accession>A0A8C9R6Z2</accession>
<dbReference type="InterPro" id="IPR018122">
    <property type="entry name" value="TF_fork_head_CS_1"/>
</dbReference>
<dbReference type="Pfam" id="PF00250">
    <property type="entry name" value="Forkhead"/>
    <property type="match status" value="1"/>
</dbReference>
<dbReference type="GO" id="GO:0000981">
    <property type="term" value="F:DNA-binding transcription factor activity, RNA polymerase II-specific"/>
    <property type="evidence" value="ECO:0007669"/>
    <property type="project" value="TreeGrafter"/>
</dbReference>
<dbReference type="GO" id="GO:0060271">
    <property type="term" value="P:cilium assembly"/>
    <property type="evidence" value="ECO:0007669"/>
    <property type="project" value="UniProtKB-ARBA"/>
</dbReference>
<dbReference type="InterPro" id="IPR036390">
    <property type="entry name" value="WH_DNA-bd_sf"/>
</dbReference>
<dbReference type="Gene3D" id="1.10.10.10">
    <property type="entry name" value="Winged helix-like DNA-binding domain superfamily/Winged helix DNA-binding domain"/>
    <property type="match status" value="1"/>
</dbReference>
<feature type="compositionally biased region" description="Basic residues" evidence="10">
    <location>
        <begin position="129"/>
        <end position="140"/>
    </location>
</feature>
<evidence type="ECO:0000256" key="1">
    <source>
        <dbReference type="ARBA" id="ARBA00004123"/>
    </source>
</evidence>
<feature type="DNA-binding region" description="Fork-head" evidence="9">
    <location>
        <begin position="207"/>
        <end position="301"/>
    </location>
</feature>
<feature type="region of interest" description="Disordered" evidence="10">
    <location>
        <begin position="122"/>
        <end position="162"/>
    </location>
</feature>
<evidence type="ECO:0000313" key="13">
    <source>
        <dbReference type="Proteomes" id="UP000694397"/>
    </source>
</evidence>
<dbReference type="GO" id="GO:0001947">
    <property type="term" value="P:heart looping"/>
    <property type="evidence" value="ECO:0007669"/>
    <property type="project" value="UniProtKB-ARBA"/>
</dbReference>
<keyword evidence="4 9" id="KW-0238">DNA-binding</keyword>
<reference evidence="12" key="3">
    <citation type="submission" date="2025-09" db="UniProtKB">
        <authorList>
            <consortium name="Ensembl"/>
        </authorList>
    </citation>
    <scope>IDENTIFICATION</scope>
</reference>
<dbReference type="PANTHER" id="PTHR46805:SF1">
    <property type="entry name" value="FORKHEAD BOX PROTEIN J1"/>
    <property type="match status" value="1"/>
</dbReference>
<dbReference type="Ensembl" id="ENSSFOT00015006313.2">
    <property type="protein sequence ID" value="ENSSFOP00015006214.1"/>
    <property type="gene ID" value="ENSSFOG00015004081.2"/>
</dbReference>
<comment type="similarity">
    <text evidence="8">Belongs to the FOXJ1 family.</text>
</comment>
<evidence type="ECO:0000256" key="10">
    <source>
        <dbReference type="SAM" id="MobiDB-lite"/>
    </source>
</evidence>
<dbReference type="PROSITE" id="PS50039">
    <property type="entry name" value="FORK_HEAD_3"/>
    <property type="match status" value="1"/>
</dbReference>
<sequence length="494" mass="54224">MNQYPSYKRCVIKTSSVPGHRECCREPQEMTTRYLAVLLSEPAFRLQAAAGQWKEAMLSERAADFWPEIDVGSEEEVVTAVMEKEMLDSGICNGGGASVCIDDSLTSLQWLQEFSIGGGQQQGLPLSSWRHHHHHHHHHQGSQQFLNPEAPTSPLAGEPASVGTFHTPGIPTAAAYSRVPSSCSPSCTAGCGDSPGQSDCKPNPYVKPPYSYATLICMAMKSSNKAKVSLSYIYKWIKDNFCYFRYADSSWQNSVRHNLSLNKCFIKVPRQKHEPGKGGYWTMDLQYAERLLSGAIRRHRPLPVRVNSALQPPANKTSQQLLQEFEGVMGASLKPNTQPASGKLSSMYKDIVPAACKELTTQVPQCSISPLLSTSEPTELGSLRGVFDWDDGLLRSTLDGDLGLDMVGPQSSIGREEEEVASASFTQSSIFLDLSQGSLDLEEEMPPATTFLHRLWSERDDEGEGVTDLLGGPAVSPDQLFDFGNFGNKNDTLV</sequence>
<keyword evidence="5" id="KW-0010">Activator</keyword>
<dbReference type="InterPro" id="IPR030456">
    <property type="entry name" value="TF_fork_head_CS_2"/>
</dbReference>
<dbReference type="OrthoDB" id="5954824at2759"/>
<keyword evidence="7 9" id="KW-0539">Nucleus</keyword>
<keyword evidence="13" id="KW-1185">Reference proteome</keyword>
<keyword evidence="3" id="KW-0805">Transcription regulation</keyword>
<evidence type="ECO:0000259" key="11">
    <source>
        <dbReference type="PROSITE" id="PS50039"/>
    </source>
</evidence>
<evidence type="ECO:0000256" key="8">
    <source>
        <dbReference type="ARBA" id="ARBA00034770"/>
    </source>
</evidence>
<dbReference type="Proteomes" id="UP000694397">
    <property type="component" value="Chromosome 8"/>
</dbReference>
<gene>
    <name evidence="12" type="primary">LOC108936821</name>
</gene>
<dbReference type="AlphaFoldDB" id="A0A8C9R6Z2"/>
<name>A0A8C9R6Z2_SCLFO</name>
<dbReference type="SUPFAM" id="SSF46785">
    <property type="entry name" value="Winged helix' DNA-binding domain"/>
    <property type="match status" value="1"/>
</dbReference>
<protein>
    <submittedName>
        <fullName evidence="12">Forkhead box protein J1-A-like</fullName>
    </submittedName>
</protein>
<evidence type="ECO:0000256" key="2">
    <source>
        <dbReference type="ARBA" id="ARBA00022794"/>
    </source>
</evidence>
<dbReference type="SMART" id="SM00339">
    <property type="entry name" value="FH"/>
    <property type="match status" value="1"/>
</dbReference>
<comment type="subcellular location">
    <subcellularLocation>
        <location evidence="1 9">Nucleus</location>
    </subcellularLocation>
</comment>
<dbReference type="InterPro" id="IPR047513">
    <property type="entry name" value="FOXJ1"/>
</dbReference>
<dbReference type="GeneTree" id="ENSGT00940000164514"/>
<dbReference type="InterPro" id="IPR036388">
    <property type="entry name" value="WH-like_DNA-bd_sf"/>
</dbReference>
<evidence type="ECO:0000256" key="3">
    <source>
        <dbReference type="ARBA" id="ARBA00023015"/>
    </source>
</evidence>
<reference evidence="12 13" key="1">
    <citation type="submission" date="2019-04" db="EMBL/GenBank/DDBJ databases">
        <authorList>
            <consortium name="Wellcome Sanger Institute Data Sharing"/>
        </authorList>
    </citation>
    <scope>NUCLEOTIDE SEQUENCE [LARGE SCALE GENOMIC DNA]</scope>
</reference>
<dbReference type="GO" id="GO:0003146">
    <property type="term" value="P:heart jogging"/>
    <property type="evidence" value="ECO:0007669"/>
    <property type="project" value="UniProtKB-ARBA"/>
</dbReference>
<dbReference type="PROSITE" id="PS00657">
    <property type="entry name" value="FORK_HEAD_1"/>
    <property type="match status" value="1"/>
</dbReference>
<evidence type="ECO:0000256" key="7">
    <source>
        <dbReference type="ARBA" id="ARBA00023242"/>
    </source>
</evidence>